<accession>A0AAV7WTX3</accession>
<organism evidence="1 2">
    <name type="scientific">Pleurodeles waltl</name>
    <name type="common">Iberian ribbed newt</name>
    <dbReference type="NCBI Taxonomy" id="8319"/>
    <lineage>
        <taxon>Eukaryota</taxon>
        <taxon>Metazoa</taxon>
        <taxon>Chordata</taxon>
        <taxon>Craniata</taxon>
        <taxon>Vertebrata</taxon>
        <taxon>Euteleostomi</taxon>
        <taxon>Amphibia</taxon>
        <taxon>Batrachia</taxon>
        <taxon>Caudata</taxon>
        <taxon>Salamandroidea</taxon>
        <taxon>Salamandridae</taxon>
        <taxon>Pleurodelinae</taxon>
        <taxon>Pleurodeles</taxon>
    </lineage>
</organism>
<dbReference type="EMBL" id="JANPWB010000001">
    <property type="protein sequence ID" value="KAJ1217552.1"/>
    <property type="molecule type" value="Genomic_DNA"/>
</dbReference>
<proteinExistence type="predicted"/>
<name>A0AAV7WTX3_PLEWA</name>
<dbReference type="AlphaFoldDB" id="A0AAV7WTX3"/>
<comment type="caution">
    <text evidence="1">The sequence shown here is derived from an EMBL/GenBank/DDBJ whole genome shotgun (WGS) entry which is preliminary data.</text>
</comment>
<gene>
    <name evidence="1" type="ORF">NDU88_005146</name>
</gene>
<dbReference type="Proteomes" id="UP001066276">
    <property type="component" value="Chromosome 1_1"/>
</dbReference>
<reference evidence="1" key="1">
    <citation type="journal article" date="2022" name="bioRxiv">
        <title>Sequencing and chromosome-scale assembly of the giantPleurodeles waltlgenome.</title>
        <authorList>
            <person name="Brown T."/>
            <person name="Elewa A."/>
            <person name="Iarovenko S."/>
            <person name="Subramanian E."/>
            <person name="Araus A.J."/>
            <person name="Petzold A."/>
            <person name="Susuki M."/>
            <person name="Suzuki K.-i.T."/>
            <person name="Hayashi T."/>
            <person name="Toyoda A."/>
            <person name="Oliveira C."/>
            <person name="Osipova E."/>
            <person name="Leigh N.D."/>
            <person name="Simon A."/>
            <person name="Yun M.H."/>
        </authorList>
    </citation>
    <scope>NUCLEOTIDE SEQUENCE</scope>
    <source>
        <strain evidence="1">20211129_DDA</strain>
        <tissue evidence="1">Liver</tissue>
    </source>
</reference>
<sequence>MWRTSRLRWLDLRSTRSIFRSMLWKAAGSTDGAVAVWVPVEEVCVCVVPGPVGCPAPVAMLGPGSPADVGTTVPALGGATWLDLVVVLVVAVVGKVGLPCGKALYQQDVLVSYGLALEFTDLVWSHVCSCEDKCKYSTLVTALCEMAQEVNQTIHLLYLEQLISLYRSLNVLRKYMAGQPTKGHITHSTSITYKMGNNWL</sequence>
<protein>
    <submittedName>
        <fullName evidence="1">Uncharacterized protein</fullName>
    </submittedName>
</protein>
<evidence type="ECO:0000313" key="1">
    <source>
        <dbReference type="EMBL" id="KAJ1217552.1"/>
    </source>
</evidence>
<keyword evidence="2" id="KW-1185">Reference proteome</keyword>
<evidence type="ECO:0000313" key="2">
    <source>
        <dbReference type="Proteomes" id="UP001066276"/>
    </source>
</evidence>